<dbReference type="Gene3D" id="3.40.50.720">
    <property type="entry name" value="NAD(P)-binding Rossmann-like Domain"/>
    <property type="match status" value="1"/>
</dbReference>
<evidence type="ECO:0000313" key="9">
    <source>
        <dbReference type="EMBL" id="KKB48823.1"/>
    </source>
</evidence>
<dbReference type="GO" id="GO:0016020">
    <property type="term" value="C:membrane"/>
    <property type="evidence" value="ECO:0007669"/>
    <property type="project" value="UniProtKB-SubCell"/>
</dbReference>
<accession>A0A0F5ITK5</accession>
<evidence type="ECO:0000256" key="7">
    <source>
        <dbReference type="SAM" id="Phobius"/>
    </source>
</evidence>
<dbReference type="Pfam" id="PF02397">
    <property type="entry name" value="Bac_transf"/>
    <property type="match status" value="1"/>
</dbReference>
<sequence length="466" mass="53869">MKRSREAAKYILSDFISAAVAWFLFNWLRYEELAVYEGATSFTSYLGYMQVLKGQLFVPFFWLILYYFSGYYNKPFGKSRLTELFSTFVTTLIGVVFIFFVVVLNDLPRSFHIYYELFFVLLGLQFFLTYIPRLAITQSGLRKIKSRELAMNVLIIGAGKKAVRIAGDLYRMGYHISGFIPEDDATPVEVEKELVAGTLSGLASVVADKKIDELVLAAETEDNKKLLTILYSLYHYKLPIKVLADKLSMLSQVKIKTIRGIPLVNVTENNLSAVEKNIKFVMDKVVSVLVLLILSPMYLYIAWRVKKDSPGPVFFRQERIGYMGKPFYIYKFRTMYVDAEDNGPLLSSEKDKRITPFGHILRKYRLDEFPQFWNVLKGDMSIVGPRPERKYFIDQIVKKAPFYYLLHNVRPGITSLGMVKYGYANDVDKMIERLKYDILYYENMSLVLDITILIYTVRTVFTGKGI</sequence>
<comment type="similarity">
    <text evidence="2">Belongs to the bacterial sugar transferase family.</text>
</comment>
<feature type="transmembrane region" description="Helical" evidence="7">
    <location>
        <begin position="285"/>
        <end position="303"/>
    </location>
</feature>
<dbReference type="PANTHER" id="PTHR30576:SF0">
    <property type="entry name" value="UNDECAPRENYL-PHOSPHATE N-ACETYLGALACTOSAMINYL 1-PHOSPHATE TRANSFERASE-RELATED"/>
    <property type="match status" value="1"/>
</dbReference>
<reference evidence="9 10" key="1">
    <citation type="submission" date="2013-04" db="EMBL/GenBank/DDBJ databases">
        <title>The Genome Sequence of Parabacteroides goldsteinii DSM 19448.</title>
        <authorList>
            <consortium name="The Broad Institute Genomics Platform"/>
            <person name="Earl A."/>
            <person name="Ward D."/>
            <person name="Feldgarden M."/>
            <person name="Gevers D."/>
            <person name="Martens E."/>
            <person name="Sakamoto M."/>
            <person name="Benno Y."/>
            <person name="Song Y."/>
            <person name="Liu C."/>
            <person name="Lee J."/>
            <person name="Bolanos M."/>
            <person name="Vaisanen M.L."/>
            <person name="Finegold S.M."/>
            <person name="Walker B."/>
            <person name="Young S."/>
            <person name="Zeng Q."/>
            <person name="Gargeya S."/>
            <person name="Fitzgerald M."/>
            <person name="Haas B."/>
            <person name="Abouelleil A."/>
            <person name="Allen A.W."/>
            <person name="Alvarado L."/>
            <person name="Arachchi H.M."/>
            <person name="Berlin A.M."/>
            <person name="Chapman S.B."/>
            <person name="Gainer-Dewar J."/>
            <person name="Goldberg J."/>
            <person name="Griggs A."/>
            <person name="Gujja S."/>
            <person name="Hansen M."/>
            <person name="Howarth C."/>
            <person name="Imamovic A."/>
            <person name="Ireland A."/>
            <person name="Larimer J."/>
            <person name="McCowan C."/>
            <person name="Murphy C."/>
            <person name="Pearson M."/>
            <person name="Poon T.W."/>
            <person name="Priest M."/>
            <person name="Roberts A."/>
            <person name="Saif S."/>
            <person name="Shea T."/>
            <person name="Sisk P."/>
            <person name="Sykes S."/>
            <person name="Wortman J."/>
            <person name="Nusbaum C."/>
            <person name="Birren B."/>
        </authorList>
    </citation>
    <scope>NUCLEOTIDE SEQUENCE [LARGE SCALE GENOMIC DNA]</scope>
    <source>
        <strain evidence="9 10">DSM 19448</strain>
    </source>
</reference>
<evidence type="ECO:0000256" key="3">
    <source>
        <dbReference type="ARBA" id="ARBA00022679"/>
    </source>
</evidence>
<feature type="transmembrane region" description="Helical" evidence="7">
    <location>
        <begin position="45"/>
        <end position="69"/>
    </location>
</feature>
<organism evidence="9 10">
    <name type="scientific">Parabacteroides goldsteinii DSM 19448 = WAL 12034</name>
    <dbReference type="NCBI Taxonomy" id="927665"/>
    <lineage>
        <taxon>Bacteria</taxon>
        <taxon>Pseudomonadati</taxon>
        <taxon>Bacteroidota</taxon>
        <taxon>Bacteroidia</taxon>
        <taxon>Bacteroidales</taxon>
        <taxon>Tannerellaceae</taxon>
        <taxon>Parabacteroides</taxon>
    </lineage>
</organism>
<dbReference type="Pfam" id="PF13727">
    <property type="entry name" value="CoA_binding_3"/>
    <property type="match status" value="1"/>
</dbReference>
<dbReference type="RefSeq" id="WP_046147232.1">
    <property type="nucleotide sequence ID" value="NZ_KQ033913.1"/>
</dbReference>
<evidence type="ECO:0000256" key="1">
    <source>
        <dbReference type="ARBA" id="ARBA00004141"/>
    </source>
</evidence>
<dbReference type="PATRIC" id="fig|927665.4.peg.4164"/>
<dbReference type="InterPro" id="IPR003362">
    <property type="entry name" value="Bact_transf"/>
</dbReference>
<dbReference type="STRING" id="927665.HMPREF1535_04052"/>
<evidence type="ECO:0000313" key="10">
    <source>
        <dbReference type="Proteomes" id="UP000033047"/>
    </source>
</evidence>
<keyword evidence="3 9" id="KW-0808">Transferase</keyword>
<keyword evidence="5 7" id="KW-1133">Transmembrane helix</keyword>
<name>A0A0F5ITK5_9BACT</name>
<dbReference type="AlphaFoldDB" id="A0A0F5ITK5"/>
<comment type="subcellular location">
    <subcellularLocation>
        <location evidence="1">Membrane</location>
        <topology evidence="1">Multi-pass membrane protein</topology>
    </subcellularLocation>
</comment>
<feature type="transmembrane region" description="Helical" evidence="7">
    <location>
        <begin position="7"/>
        <end position="25"/>
    </location>
</feature>
<evidence type="ECO:0000256" key="2">
    <source>
        <dbReference type="ARBA" id="ARBA00006464"/>
    </source>
</evidence>
<dbReference type="Proteomes" id="UP000033047">
    <property type="component" value="Unassembled WGS sequence"/>
</dbReference>
<dbReference type="PANTHER" id="PTHR30576">
    <property type="entry name" value="COLANIC BIOSYNTHESIS UDP-GLUCOSE LIPID CARRIER TRANSFERASE"/>
    <property type="match status" value="1"/>
</dbReference>
<dbReference type="InterPro" id="IPR017475">
    <property type="entry name" value="EPS_sugar_tfrase"/>
</dbReference>
<evidence type="ECO:0000256" key="6">
    <source>
        <dbReference type="ARBA" id="ARBA00023136"/>
    </source>
</evidence>
<proteinExistence type="inferred from homology"/>
<evidence type="ECO:0000259" key="8">
    <source>
        <dbReference type="Pfam" id="PF02397"/>
    </source>
</evidence>
<keyword evidence="6 7" id="KW-0472">Membrane</keyword>
<comment type="caution">
    <text evidence="9">The sequence shown here is derived from an EMBL/GenBank/DDBJ whole genome shotgun (WGS) entry which is preliminary data.</text>
</comment>
<evidence type="ECO:0000256" key="5">
    <source>
        <dbReference type="ARBA" id="ARBA00022989"/>
    </source>
</evidence>
<gene>
    <name evidence="9" type="ORF">HMPREF1535_04052</name>
</gene>
<feature type="transmembrane region" description="Helical" evidence="7">
    <location>
        <begin position="81"/>
        <end position="101"/>
    </location>
</feature>
<dbReference type="GO" id="GO:0016780">
    <property type="term" value="F:phosphotransferase activity, for other substituted phosphate groups"/>
    <property type="evidence" value="ECO:0007669"/>
    <property type="project" value="TreeGrafter"/>
</dbReference>
<dbReference type="HOGENOM" id="CLU_024920_0_0_10"/>
<dbReference type="EMBL" id="AQHV01000021">
    <property type="protein sequence ID" value="KKB48823.1"/>
    <property type="molecule type" value="Genomic_DNA"/>
</dbReference>
<feature type="transmembrane region" description="Helical" evidence="7">
    <location>
        <begin position="113"/>
        <end position="136"/>
    </location>
</feature>
<feature type="domain" description="Bacterial sugar transferase" evidence="8">
    <location>
        <begin position="279"/>
        <end position="461"/>
    </location>
</feature>
<evidence type="ECO:0000256" key="4">
    <source>
        <dbReference type="ARBA" id="ARBA00022692"/>
    </source>
</evidence>
<protein>
    <submittedName>
        <fullName evidence="9">Exopolysaccharide biosynthesis polyprenyl glycosylphosphotransferase</fullName>
    </submittedName>
</protein>
<keyword evidence="4 7" id="KW-0812">Transmembrane</keyword>
<dbReference type="NCBIfam" id="TIGR03025">
    <property type="entry name" value="EPS_sugtrans"/>
    <property type="match status" value="1"/>
</dbReference>